<feature type="region of interest" description="Disordered" evidence="2">
    <location>
        <begin position="555"/>
        <end position="597"/>
    </location>
</feature>
<feature type="compositionally biased region" description="Polar residues" evidence="2">
    <location>
        <begin position="558"/>
        <end position="567"/>
    </location>
</feature>
<dbReference type="Proteomes" id="UP000032180">
    <property type="component" value="Chromosome 2"/>
</dbReference>
<comment type="similarity">
    <text evidence="1">Belongs to the STXBP/unc-18/SEC1 family.</text>
</comment>
<dbReference type="Pfam" id="PF00995">
    <property type="entry name" value="Sec1"/>
    <property type="match status" value="1"/>
</dbReference>
<dbReference type="Gene3D" id="3.90.830.10">
    <property type="entry name" value="Syntaxin Binding Protein 1, Chain A, domain 2"/>
    <property type="match status" value="1"/>
</dbReference>
<name>A0A0D9VFM5_9ORYZ</name>
<organism evidence="3 4">
    <name type="scientific">Leersia perrieri</name>
    <dbReference type="NCBI Taxonomy" id="77586"/>
    <lineage>
        <taxon>Eukaryota</taxon>
        <taxon>Viridiplantae</taxon>
        <taxon>Streptophyta</taxon>
        <taxon>Embryophyta</taxon>
        <taxon>Tracheophyta</taxon>
        <taxon>Spermatophyta</taxon>
        <taxon>Magnoliopsida</taxon>
        <taxon>Liliopsida</taxon>
        <taxon>Poales</taxon>
        <taxon>Poaceae</taxon>
        <taxon>BOP clade</taxon>
        <taxon>Oryzoideae</taxon>
        <taxon>Oryzeae</taxon>
        <taxon>Oryzinae</taxon>
        <taxon>Leersia</taxon>
    </lineage>
</organism>
<dbReference type="Gene3D" id="1.25.40.60">
    <property type="match status" value="1"/>
</dbReference>
<dbReference type="Gene3D" id="3.40.50.1910">
    <property type="match status" value="2"/>
</dbReference>
<evidence type="ECO:0000256" key="1">
    <source>
        <dbReference type="ARBA" id="ARBA00009884"/>
    </source>
</evidence>
<accession>A0A0D9VFM5</accession>
<reference evidence="3" key="3">
    <citation type="submission" date="2015-04" db="UniProtKB">
        <authorList>
            <consortium name="EnsemblPlants"/>
        </authorList>
    </citation>
    <scope>IDENTIFICATION</scope>
</reference>
<dbReference type="InterPro" id="IPR001619">
    <property type="entry name" value="Sec1-like"/>
</dbReference>
<dbReference type="PIRSF" id="PIRSF005715">
    <property type="entry name" value="VPS45_Sec1"/>
    <property type="match status" value="1"/>
</dbReference>
<evidence type="ECO:0008006" key="5">
    <source>
        <dbReference type="Google" id="ProtNLM"/>
    </source>
</evidence>
<dbReference type="PANTHER" id="PTHR11679">
    <property type="entry name" value="VESICLE PROTEIN SORTING-ASSOCIATED"/>
    <property type="match status" value="1"/>
</dbReference>
<dbReference type="Gramene" id="LPERR02G12490.1">
    <property type="protein sequence ID" value="LPERR02G12490.1"/>
    <property type="gene ID" value="LPERR02G12490"/>
</dbReference>
<evidence type="ECO:0000256" key="2">
    <source>
        <dbReference type="SAM" id="MobiDB-lite"/>
    </source>
</evidence>
<evidence type="ECO:0000313" key="4">
    <source>
        <dbReference type="Proteomes" id="UP000032180"/>
    </source>
</evidence>
<dbReference type="InterPro" id="IPR043154">
    <property type="entry name" value="Sec-1-like_dom1"/>
</dbReference>
<dbReference type="EnsemblPlants" id="LPERR02G12490.1">
    <property type="protein sequence ID" value="LPERR02G12490.1"/>
    <property type="gene ID" value="LPERR02G12490"/>
</dbReference>
<sequence length="685" mass="77276">MSMDSDTSSQGGDHRSFRQVTRDRLLFEMLRSTRKHSKSTWKVLIMDKLTTKIISCSCKMADITEEGVSLVEDLYKRRQPLPSLDAIYFIQPTKENIAMFLSDMSGRNPLYKNSPVQKELVTQIKKDPSVLPRIGALSEMNLEYFAIDSQGFTTAHERALEELFSENALDSHKYNACLNTMATRISTVFASMREFPRVHYRVAKTIDASVTTTLRDLVPTKLAAAVWNCLSKYKTSIPDYPQTETCELLIVDRSVDQIAPIIHEWTYDAMCHDLLSMDGNKYVQEVPSKNGSSTERREALLEDHDPIWVELRHAHIADASERLHDKMSNFVSKNKAAQLQQARTGGEISNRDLQKMVQALPQYSDQIEKLSLHVEGATARYHRSCRCEPQNNDTIEGSLHERTRMSEGGKLNNIIREQGLRDVGQLEQDLGVSRENKLRLLMIYAAINPEKFESDKGEKLMQLAGLSADDMIAVSNMRCLCGPETKKSSGGGFTLKFDVHKKKHGLRKERTGEESTWALSRFYPVLEDLIEKISKGELPKDEYYCMNDPSPSFHGLPMSSSVRTSPAHQPAHSMRSRRTGGTWARPRGSDDGYSSDSVLKHSSSDFKKLGQRIFVFVIGGATRSELRAVHKLTSKLKREVILGSSSLDDPPQFITVSSSIVSNLRSKAERHSLSRIATACRIMPF</sequence>
<dbReference type="SUPFAM" id="SSF56815">
    <property type="entry name" value="Sec1/munc18-like (SM) proteins"/>
    <property type="match status" value="1"/>
</dbReference>
<dbReference type="GO" id="GO:0016192">
    <property type="term" value="P:vesicle-mediated transport"/>
    <property type="evidence" value="ECO:0007669"/>
    <property type="project" value="InterPro"/>
</dbReference>
<dbReference type="Gene3D" id="3.40.50.2060">
    <property type="match status" value="1"/>
</dbReference>
<dbReference type="InterPro" id="IPR036045">
    <property type="entry name" value="Sec1-like_sf"/>
</dbReference>
<dbReference type="STRING" id="77586.A0A0D9VFM5"/>
<keyword evidence="4" id="KW-1185">Reference proteome</keyword>
<reference evidence="3 4" key="1">
    <citation type="submission" date="2012-08" db="EMBL/GenBank/DDBJ databases">
        <title>Oryza genome evolution.</title>
        <authorList>
            <person name="Wing R.A."/>
        </authorList>
    </citation>
    <scope>NUCLEOTIDE SEQUENCE</scope>
</reference>
<evidence type="ECO:0000313" key="3">
    <source>
        <dbReference type="EnsemblPlants" id="LPERR02G12490.1"/>
    </source>
</evidence>
<dbReference type="AlphaFoldDB" id="A0A0D9VFM5"/>
<dbReference type="eggNOG" id="KOG1300">
    <property type="taxonomic scope" value="Eukaryota"/>
</dbReference>
<protein>
    <recommendedName>
        <fullName evidence="5">SNARE-interacting protein KEULE</fullName>
    </recommendedName>
</protein>
<proteinExistence type="inferred from homology"/>
<dbReference type="InterPro" id="IPR027482">
    <property type="entry name" value="Sec1-like_dom2"/>
</dbReference>
<reference evidence="4" key="2">
    <citation type="submission" date="2013-12" db="EMBL/GenBank/DDBJ databases">
        <authorList>
            <person name="Yu Y."/>
            <person name="Lee S."/>
            <person name="de Baynast K."/>
            <person name="Wissotski M."/>
            <person name="Liu L."/>
            <person name="Talag J."/>
            <person name="Goicoechea J."/>
            <person name="Angelova A."/>
            <person name="Jetty R."/>
            <person name="Kudrna D."/>
            <person name="Golser W."/>
            <person name="Rivera L."/>
            <person name="Zhang J."/>
            <person name="Wing R."/>
        </authorList>
    </citation>
    <scope>NUCLEOTIDE SEQUENCE</scope>
</reference>
<dbReference type="InterPro" id="IPR043127">
    <property type="entry name" value="Sec-1-like_dom3a"/>
</dbReference>